<dbReference type="SUPFAM" id="SSF54060">
    <property type="entry name" value="His-Me finger endonucleases"/>
    <property type="match status" value="1"/>
</dbReference>
<dbReference type="PROSITE" id="PS50835">
    <property type="entry name" value="IG_LIKE"/>
    <property type="match status" value="2"/>
</dbReference>
<dbReference type="GO" id="GO:0003676">
    <property type="term" value="F:nucleic acid binding"/>
    <property type="evidence" value="ECO:0007669"/>
    <property type="project" value="InterPro"/>
</dbReference>
<dbReference type="InterPro" id="IPR044929">
    <property type="entry name" value="DNA/RNA_non-sp_Endonuclease_sf"/>
</dbReference>
<keyword evidence="3" id="KW-1015">Disulfide bond</keyword>
<feature type="signal peptide" evidence="6">
    <location>
        <begin position="1"/>
        <end position="28"/>
    </location>
</feature>
<gene>
    <name evidence="9" type="ORF">IPN91_11340</name>
</gene>
<feature type="domain" description="PKD" evidence="7">
    <location>
        <begin position="888"/>
        <end position="960"/>
    </location>
</feature>
<evidence type="ECO:0000313" key="9">
    <source>
        <dbReference type="EMBL" id="MBK8573218.1"/>
    </source>
</evidence>
<dbReference type="InterPro" id="IPR000601">
    <property type="entry name" value="PKD_dom"/>
</dbReference>
<dbReference type="InterPro" id="IPR036179">
    <property type="entry name" value="Ig-like_dom_sf"/>
</dbReference>
<dbReference type="InterPro" id="IPR044925">
    <property type="entry name" value="His-Me_finger_sf"/>
</dbReference>
<dbReference type="PROSITE" id="PS50093">
    <property type="entry name" value="PKD"/>
    <property type="match status" value="1"/>
</dbReference>
<evidence type="ECO:0000259" key="7">
    <source>
        <dbReference type="PROSITE" id="PS50093"/>
    </source>
</evidence>
<dbReference type="SMART" id="SM00408">
    <property type="entry name" value="IGc2"/>
    <property type="match status" value="2"/>
</dbReference>
<dbReference type="InterPro" id="IPR022409">
    <property type="entry name" value="PKD/Chitinase_dom"/>
</dbReference>
<dbReference type="InterPro" id="IPR007110">
    <property type="entry name" value="Ig-like_dom"/>
</dbReference>
<dbReference type="AlphaFoldDB" id="A0A936F3H7"/>
<dbReference type="GO" id="GO:0016787">
    <property type="term" value="F:hydrolase activity"/>
    <property type="evidence" value="ECO:0007669"/>
    <property type="project" value="InterPro"/>
</dbReference>
<dbReference type="PANTHER" id="PTHR12231">
    <property type="entry name" value="CTX-RELATED TYPE I TRANSMEMBRANE PROTEIN"/>
    <property type="match status" value="1"/>
</dbReference>
<evidence type="ECO:0000256" key="6">
    <source>
        <dbReference type="SAM" id="SignalP"/>
    </source>
</evidence>
<dbReference type="Gene3D" id="3.40.570.10">
    <property type="entry name" value="Extracellular Endonuclease, subunit A"/>
    <property type="match status" value="1"/>
</dbReference>
<dbReference type="Gene3D" id="2.60.40.10">
    <property type="entry name" value="Immunoglobulins"/>
    <property type="match status" value="5"/>
</dbReference>
<organism evidence="9 10">
    <name type="scientific">Candidatus Geothrix odensensis</name>
    <dbReference type="NCBI Taxonomy" id="2954440"/>
    <lineage>
        <taxon>Bacteria</taxon>
        <taxon>Pseudomonadati</taxon>
        <taxon>Acidobacteriota</taxon>
        <taxon>Holophagae</taxon>
        <taxon>Holophagales</taxon>
        <taxon>Holophagaceae</taxon>
        <taxon>Geothrix</taxon>
    </lineage>
</organism>
<evidence type="ECO:0000256" key="4">
    <source>
        <dbReference type="ARBA" id="ARBA00023319"/>
    </source>
</evidence>
<dbReference type="SUPFAM" id="SSF49299">
    <property type="entry name" value="PKD domain"/>
    <property type="match status" value="1"/>
</dbReference>
<feature type="domain" description="Ig-like" evidence="8">
    <location>
        <begin position="43"/>
        <end position="122"/>
    </location>
</feature>
<feature type="compositionally biased region" description="Basic and acidic residues" evidence="5">
    <location>
        <begin position="204"/>
        <end position="219"/>
    </location>
</feature>
<dbReference type="InterPro" id="IPR001604">
    <property type="entry name" value="Endo_G_ENPP1-like_dom"/>
</dbReference>
<dbReference type="Pfam" id="PF01223">
    <property type="entry name" value="Endonuclease_NS"/>
    <property type="match status" value="1"/>
</dbReference>
<dbReference type="PANTHER" id="PTHR12231:SF253">
    <property type="entry name" value="DPR-INTERACTING PROTEIN ETA, ISOFORM B-RELATED"/>
    <property type="match status" value="1"/>
</dbReference>
<feature type="compositionally biased region" description="Basic and acidic residues" evidence="5">
    <location>
        <begin position="227"/>
        <end position="247"/>
    </location>
</feature>
<dbReference type="SUPFAM" id="SSF48726">
    <property type="entry name" value="Immunoglobulin"/>
    <property type="match status" value="4"/>
</dbReference>
<keyword evidence="1 6" id="KW-0732">Signal</keyword>
<dbReference type="SMART" id="SM00477">
    <property type="entry name" value="NUC"/>
    <property type="match status" value="1"/>
</dbReference>
<evidence type="ECO:0000256" key="5">
    <source>
        <dbReference type="SAM" id="MobiDB-lite"/>
    </source>
</evidence>
<feature type="domain" description="Ig-like" evidence="8">
    <location>
        <begin position="136"/>
        <end position="220"/>
    </location>
</feature>
<feature type="chain" id="PRO_5037024194" evidence="6">
    <location>
        <begin position="29"/>
        <end position="1220"/>
    </location>
</feature>
<evidence type="ECO:0000256" key="1">
    <source>
        <dbReference type="ARBA" id="ARBA00022729"/>
    </source>
</evidence>
<dbReference type="SMART" id="SM00409">
    <property type="entry name" value="IG"/>
    <property type="match status" value="3"/>
</dbReference>
<dbReference type="InterPro" id="IPR051170">
    <property type="entry name" value="Neural/epithelial_adhesion"/>
</dbReference>
<dbReference type="SMART" id="SM00892">
    <property type="entry name" value="Endonuclease_NS"/>
    <property type="match status" value="1"/>
</dbReference>
<proteinExistence type="predicted"/>
<dbReference type="InterPro" id="IPR003598">
    <property type="entry name" value="Ig_sub2"/>
</dbReference>
<dbReference type="Proteomes" id="UP000709959">
    <property type="component" value="Unassembled WGS sequence"/>
</dbReference>
<dbReference type="InterPro" id="IPR003599">
    <property type="entry name" value="Ig_sub"/>
</dbReference>
<evidence type="ECO:0000259" key="8">
    <source>
        <dbReference type="PROSITE" id="PS50835"/>
    </source>
</evidence>
<feature type="region of interest" description="Disordered" evidence="5">
    <location>
        <begin position="200"/>
        <end position="251"/>
    </location>
</feature>
<protein>
    <submittedName>
        <fullName evidence="9">Immunoglobulin domain-containing protein</fullName>
    </submittedName>
</protein>
<accession>A0A936F3H7</accession>
<dbReference type="InterPro" id="IPR035986">
    <property type="entry name" value="PKD_dom_sf"/>
</dbReference>
<dbReference type="InterPro" id="IPR013783">
    <property type="entry name" value="Ig-like_fold"/>
</dbReference>
<dbReference type="InterPro" id="IPR020821">
    <property type="entry name" value="ENPP1-3/EXOG-like_nuc-like"/>
</dbReference>
<evidence type="ECO:0000313" key="10">
    <source>
        <dbReference type="Proteomes" id="UP000709959"/>
    </source>
</evidence>
<dbReference type="EMBL" id="JADKCH010000013">
    <property type="protein sequence ID" value="MBK8573218.1"/>
    <property type="molecule type" value="Genomic_DNA"/>
</dbReference>
<keyword evidence="4" id="KW-0393">Immunoglobulin domain</keyword>
<reference evidence="9 10" key="1">
    <citation type="submission" date="2020-10" db="EMBL/GenBank/DDBJ databases">
        <title>Connecting structure to function with the recovery of over 1000 high-quality activated sludge metagenome-assembled genomes encoding full-length rRNA genes using long-read sequencing.</title>
        <authorList>
            <person name="Singleton C.M."/>
            <person name="Petriglieri F."/>
            <person name="Kristensen J.M."/>
            <person name="Kirkegaard R.H."/>
            <person name="Michaelsen T.Y."/>
            <person name="Andersen M.H."/>
            <person name="Karst S.M."/>
            <person name="Dueholm M.S."/>
            <person name="Nielsen P.H."/>
            <person name="Albertsen M."/>
        </authorList>
    </citation>
    <scope>NUCLEOTIDE SEQUENCE [LARGE SCALE GENOMIC DNA]</scope>
    <source>
        <strain evidence="9">OdNE_18-Q3-R46-58_MAXAC.008</strain>
    </source>
</reference>
<dbReference type="CDD" id="cd00146">
    <property type="entry name" value="PKD"/>
    <property type="match status" value="1"/>
</dbReference>
<dbReference type="SMART" id="SM00089">
    <property type="entry name" value="PKD"/>
    <property type="match status" value="2"/>
</dbReference>
<evidence type="ECO:0000256" key="2">
    <source>
        <dbReference type="ARBA" id="ARBA00022737"/>
    </source>
</evidence>
<dbReference type="Pfam" id="PF13927">
    <property type="entry name" value="Ig_3"/>
    <property type="match status" value="2"/>
</dbReference>
<evidence type="ECO:0000256" key="3">
    <source>
        <dbReference type="ARBA" id="ARBA00023157"/>
    </source>
</evidence>
<dbReference type="Pfam" id="PF18911">
    <property type="entry name" value="PKD_4"/>
    <property type="match status" value="1"/>
</dbReference>
<keyword evidence="2" id="KW-0677">Repeat</keyword>
<sequence>MFQTRFLGRVAASLLMVGALFLSPGCGGGGGGSNPAPTPAANPPVIYFQPASQTVTEGGTASFSVAATGNGTLTYQWKKGGADLAGKTSATLTLNLVALADAGSYTVQVTNTLNGTSQASISNAAVLTVNPAATAPVIGTQPAGQSVTEGGTASFSVAATGNGTLTYQWKKGGADLAGKTSATLTLNPVALADAGSYTVQVTQHSERHQPGEHQQRRSVDGQPCGHGARDRHPSRQPDGHRRRDGLLQRRGHRQWHLTYQWKKGGTDLVGKTSATLTLNPVALADAGSYAVQVTNTLNGTSQASTSNAAVLTVTAPAATHFSVTGFSNPTTAGTSHSFTVTALDASNNPVPGFAGAVHFTSTDAMATLPGDYTFTGADSGTHTFAATLKTAGSQSLTAMDTATGSITGTQAVTVSPAAASHLTVTGFPSTTAPGVSHTFTVTALDAFGNTASGYVGTIHLTSSDAAAILPSDYTFGAADQGTHSFPATLNTAGAQTLTVTDTVSATLTGSQTGITVGPLAPTIQTQPQGVIAIAPDGATFTVAATGTGTLSYQWRKNGTDIPGETGASLTVGPTDLQEISATFSVVVTDGSGATTTSENATLTVMAPEPTYAGDPQAVPSRPITVLPSYQVGTAFPHGASRLGYDESLKNPAWTAYANFKFTTAFANGTRTFLPDDRLAAPQVTDGDYSGSGWTRGHQVMMSDLAYRYGTQAGTDTCRLSNIAPQDTDHNNNFWNHLEQAVGGSFTGSGGAWVGGLADAFNRIWIYTGPTFEADAALLPGAVAPVRIPSGFWKVVVREAVPGHPKVLAVLTPNKAGLAMTAAEIQKYTTSVARIEALTGLDLFPAPASPLLATFKTAVDVRGWGSTFEVTGKPNVHMVAPSWDITSPVGTSLTFQGDATSPNSTVASTTWTFGDGQTANGTTASHSYAAGGTYNVTFTATDGLGVSSAITRVITVTGGNQAPTVTGLPASEATPVDTAKDLAFTVSDDASPLSVTFTASSSDQSIVPDSGLSFIGTMADPVLHIVPAMGATGTVTLTVRVTDGDLATTTKTLTFAVGVAAPPTPLSEAFTWAGTGTVYATGDYTLSTGSWHFVTTMSYAADVSDAKNGGQGLRMQRNIAGSAVWMNFDFGDASSQVSSVSVAYGVYKTDETAARTADFSLYYSQDQGSTWTKVGASVTAGSNTLSTATFSGLNLTGLIRFKLAVDGIPTARLNLDDFLIQ</sequence>
<name>A0A936F3H7_9BACT</name>
<dbReference type="CDD" id="cd00096">
    <property type="entry name" value="Ig"/>
    <property type="match status" value="3"/>
</dbReference>
<dbReference type="GO" id="GO:0046872">
    <property type="term" value="F:metal ion binding"/>
    <property type="evidence" value="ECO:0007669"/>
    <property type="project" value="InterPro"/>
</dbReference>
<comment type="caution">
    <text evidence="9">The sequence shown here is derived from an EMBL/GenBank/DDBJ whole genome shotgun (WGS) entry which is preliminary data.</text>
</comment>